<dbReference type="EMBL" id="QNUL01000002">
    <property type="protein sequence ID" value="REA63746.1"/>
    <property type="molecule type" value="Genomic_DNA"/>
</dbReference>
<gene>
    <name evidence="1" type="ORF">DSL64_04765</name>
</gene>
<evidence type="ECO:0000313" key="1">
    <source>
        <dbReference type="EMBL" id="REA63746.1"/>
    </source>
</evidence>
<organism evidence="1 2">
    <name type="scientific">Dyadobacter luteus</name>
    <dbReference type="NCBI Taxonomy" id="2259619"/>
    <lineage>
        <taxon>Bacteria</taxon>
        <taxon>Pseudomonadati</taxon>
        <taxon>Bacteroidota</taxon>
        <taxon>Cytophagia</taxon>
        <taxon>Cytophagales</taxon>
        <taxon>Spirosomataceae</taxon>
        <taxon>Dyadobacter</taxon>
    </lineage>
</organism>
<dbReference type="OrthoDB" id="960179at2"/>
<dbReference type="AlphaFoldDB" id="A0A3D8YH84"/>
<dbReference type="RefSeq" id="WP_115829496.1">
    <property type="nucleotide sequence ID" value="NZ_QNUL01000002.1"/>
</dbReference>
<accession>A0A3D8YH84</accession>
<name>A0A3D8YH84_9BACT</name>
<dbReference type="Proteomes" id="UP000256373">
    <property type="component" value="Unassembled WGS sequence"/>
</dbReference>
<keyword evidence="2" id="KW-1185">Reference proteome</keyword>
<evidence type="ECO:0000313" key="2">
    <source>
        <dbReference type="Proteomes" id="UP000256373"/>
    </source>
</evidence>
<proteinExistence type="predicted"/>
<protein>
    <submittedName>
        <fullName evidence="1">Uncharacterized protein</fullName>
    </submittedName>
</protein>
<reference evidence="1 2" key="1">
    <citation type="submission" date="2018-07" db="EMBL/GenBank/DDBJ databases">
        <title>Dyadobacter roseus sp. nov., isolated from rose rhizosphere soil.</title>
        <authorList>
            <person name="Chen L."/>
        </authorList>
    </citation>
    <scope>NUCLEOTIDE SEQUENCE [LARGE SCALE GENOMIC DNA]</scope>
    <source>
        <strain evidence="1 2">RS19</strain>
    </source>
</reference>
<comment type="caution">
    <text evidence="1">The sequence shown here is derived from an EMBL/GenBank/DDBJ whole genome shotgun (WGS) entry which is preliminary data.</text>
</comment>
<sequence>MSAEKYLSMTHEKIYKRKDGSQVKISVWLYVHENKSNWGYLIFLQEPNSDRWLDPFSDRGYISRVIKPKFPSGPYSDTFDNYVTREEILKAKLELWQKIKPA</sequence>